<accession>A0A7U8C5Y5</accession>
<organism evidence="4 5">
    <name type="scientific">Neptuniibacter caesariensis</name>
    <dbReference type="NCBI Taxonomy" id="207954"/>
    <lineage>
        <taxon>Bacteria</taxon>
        <taxon>Pseudomonadati</taxon>
        <taxon>Pseudomonadota</taxon>
        <taxon>Gammaproteobacteria</taxon>
        <taxon>Oceanospirillales</taxon>
        <taxon>Oceanospirillaceae</taxon>
        <taxon>Neptuniibacter</taxon>
    </lineage>
</organism>
<dbReference type="InterPro" id="IPR003362">
    <property type="entry name" value="Bact_transf"/>
</dbReference>
<proteinExistence type="inferred from homology"/>
<keyword evidence="2" id="KW-0472">Membrane</keyword>
<sequence>MIRFIDITLALCGLLFGFPVLLVIFIIGLFDTGSPLFVQVRVGRGKKPFKLVKFRTMTKDTQSVASHLASAASITKLGGVLRRTKLDELPQLWNVLTGAMSLVGPRPNLFNQERLIRERDLLGVYNVRPGITGLAQINAIDMSTPELLAKTDREMIDNLTVPNYFRYILATLLGKGSGDRVS</sequence>
<comment type="similarity">
    <text evidence="1">Belongs to the bacterial sugar transferase family.</text>
</comment>
<comment type="caution">
    <text evidence="4">The sequence shown here is derived from an EMBL/GenBank/DDBJ whole genome shotgun (WGS) entry which is preliminary data.</text>
</comment>
<dbReference type="PANTHER" id="PTHR30576:SF10">
    <property type="entry name" value="SLL5057 PROTEIN"/>
    <property type="match status" value="1"/>
</dbReference>
<dbReference type="EMBL" id="AAOW01000016">
    <property type="protein sequence ID" value="EAR60514.1"/>
    <property type="molecule type" value="Genomic_DNA"/>
</dbReference>
<gene>
    <name evidence="4" type="ORF">MED92_16660</name>
</gene>
<dbReference type="Proteomes" id="UP000002171">
    <property type="component" value="Unassembled WGS sequence"/>
</dbReference>
<dbReference type="GO" id="GO:0016780">
    <property type="term" value="F:phosphotransferase activity, for other substituted phosphate groups"/>
    <property type="evidence" value="ECO:0007669"/>
    <property type="project" value="TreeGrafter"/>
</dbReference>
<protein>
    <submittedName>
        <fullName evidence="4">Undecaprenyl-phosphate beta-N-acetyl-D-fucosaminephosphotransferase</fullName>
    </submittedName>
</protein>
<evidence type="ECO:0000313" key="5">
    <source>
        <dbReference type="Proteomes" id="UP000002171"/>
    </source>
</evidence>
<keyword evidence="5" id="KW-1185">Reference proteome</keyword>
<evidence type="ECO:0000256" key="1">
    <source>
        <dbReference type="ARBA" id="ARBA00006464"/>
    </source>
</evidence>
<dbReference type="OrthoDB" id="9808602at2"/>
<dbReference type="Pfam" id="PF02397">
    <property type="entry name" value="Bac_transf"/>
    <property type="match status" value="1"/>
</dbReference>
<feature type="domain" description="Bacterial sugar transferase" evidence="3">
    <location>
        <begin position="3"/>
        <end position="172"/>
    </location>
</feature>
<keyword evidence="4" id="KW-0808">Transferase</keyword>
<dbReference type="AlphaFoldDB" id="A0A7U8C5Y5"/>
<evidence type="ECO:0000313" key="4">
    <source>
        <dbReference type="EMBL" id="EAR60514.1"/>
    </source>
</evidence>
<keyword evidence="2" id="KW-1133">Transmembrane helix</keyword>
<dbReference type="RefSeq" id="WP_007020997.1">
    <property type="nucleotide sequence ID" value="NZ_CH724125.1"/>
</dbReference>
<evidence type="ECO:0000259" key="3">
    <source>
        <dbReference type="Pfam" id="PF02397"/>
    </source>
</evidence>
<evidence type="ECO:0000256" key="2">
    <source>
        <dbReference type="SAM" id="Phobius"/>
    </source>
</evidence>
<name>A0A7U8C5Y5_NEPCE</name>
<dbReference type="PANTHER" id="PTHR30576">
    <property type="entry name" value="COLANIC BIOSYNTHESIS UDP-GLUCOSE LIPID CARRIER TRANSFERASE"/>
    <property type="match status" value="1"/>
</dbReference>
<keyword evidence="2" id="KW-0812">Transmembrane</keyword>
<feature type="transmembrane region" description="Helical" evidence="2">
    <location>
        <begin position="7"/>
        <end position="30"/>
    </location>
</feature>
<reference evidence="4 5" key="1">
    <citation type="submission" date="2006-02" db="EMBL/GenBank/DDBJ databases">
        <authorList>
            <person name="Pinhassi J."/>
            <person name="Pedros-Alio C."/>
            <person name="Ferriera S."/>
            <person name="Johnson J."/>
            <person name="Kravitz S."/>
            <person name="Halpern A."/>
            <person name="Remington K."/>
            <person name="Beeson K."/>
            <person name="Tran B."/>
            <person name="Rogers Y.-H."/>
            <person name="Friedman R."/>
            <person name="Venter J.C."/>
        </authorList>
    </citation>
    <scope>NUCLEOTIDE SEQUENCE [LARGE SCALE GENOMIC DNA]</scope>
    <source>
        <strain evidence="4 5">MED92</strain>
    </source>
</reference>